<protein>
    <submittedName>
        <fullName evidence="2">Uncharacterized protein</fullName>
    </submittedName>
</protein>
<feature type="compositionally biased region" description="Low complexity" evidence="1">
    <location>
        <begin position="147"/>
        <end position="158"/>
    </location>
</feature>
<proteinExistence type="predicted"/>
<feature type="region of interest" description="Disordered" evidence="1">
    <location>
        <begin position="114"/>
        <end position="168"/>
    </location>
</feature>
<dbReference type="Proteomes" id="UP001302126">
    <property type="component" value="Unassembled WGS sequence"/>
</dbReference>
<reference evidence="2" key="2">
    <citation type="submission" date="2023-05" db="EMBL/GenBank/DDBJ databases">
        <authorList>
            <consortium name="Lawrence Berkeley National Laboratory"/>
            <person name="Steindorff A."/>
            <person name="Hensen N."/>
            <person name="Bonometti L."/>
            <person name="Westerberg I."/>
            <person name="Brannstrom I.O."/>
            <person name="Guillou S."/>
            <person name="Cros-Aarteil S."/>
            <person name="Calhoun S."/>
            <person name="Haridas S."/>
            <person name="Kuo A."/>
            <person name="Mondo S."/>
            <person name="Pangilinan J."/>
            <person name="Riley R."/>
            <person name="Labutti K."/>
            <person name="Andreopoulos B."/>
            <person name="Lipzen A."/>
            <person name="Chen C."/>
            <person name="Yanf M."/>
            <person name="Daum C."/>
            <person name="Ng V."/>
            <person name="Clum A."/>
            <person name="Ohm R."/>
            <person name="Martin F."/>
            <person name="Silar P."/>
            <person name="Natvig D."/>
            <person name="Lalanne C."/>
            <person name="Gautier V."/>
            <person name="Ament-Velasquez S.L."/>
            <person name="Kruys A."/>
            <person name="Hutchinson M.I."/>
            <person name="Powell A.J."/>
            <person name="Barry K."/>
            <person name="Miller A.N."/>
            <person name="Grigoriev I.V."/>
            <person name="Debuchy R."/>
            <person name="Gladieux P."/>
            <person name="Thoren M.H."/>
            <person name="Johannesson H."/>
        </authorList>
    </citation>
    <scope>NUCLEOTIDE SEQUENCE</scope>
    <source>
        <strain evidence="2">PSN309</strain>
    </source>
</reference>
<reference evidence="2" key="1">
    <citation type="journal article" date="2023" name="Mol. Phylogenet. Evol.">
        <title>Genome-scale phylogeny and comparative genomics of the fungal order Sordariales.</title>
        <authorList>
            <person name="Hensen N."/>
            <person name="Bonometti L."/>
            <person name="Westerberg I."/>
            <person name="Brannstrom I.O."/>
            <person name="Guillou S."/>
            <person name="Cros-Aarteil S."/>
            <person name="Calhoun S."/>
            <person name="Haridas S."/>
            <person name="Kuo A."/>
            <person name="Mondo S."/>
            <person name="Pangilinan J."/>
            <person name="Riley R."/>
            <person name="LaButti K."/>
            <person name="Andreopoulos B."/>
            <person name="Lipzen A."/>
            <person name="Chen C."/>
            <person name="Yan M."/>
            <person name="Daum C."/>
            <person name="Ng V."/>
            <person name="Clum A."/>
            <person name="Steindorff A."/>
            <person name="Ohm R.A."/>
            <person name="Martin F."/>
            <person name="Silar P."/>
            <person name="Natvig D.O."/>
            <person name="Lalanne C."/>
            <person name="Gautier V."/>
            <person name="Ament-Velasquez S.L."/>
            <person name="Kruys A."/>
            <person name="Hutchinson M.I."/>
            <person name="Powell A.J."/>
            <person name="Barry K."/>
            <person name="Miller A.N."/>
            <person name="Grigoriev I.V."/>
            <person name="Debuchy R."/>
            <person name="Gladieux P."/>
            <person name="Hiltunen Thoren M."/>
            <person name="Johannesson H."/>
        </authorList>
    </citation>
    <scope>NUCLEOTIDE SEQUENCE</scope>
    <source>
        <strain evidence="2">PSN309</strain>
    </source>
</reference>
<accession>A0AAN7AIC0</accession>
<evidence type="ECO:0000313" key="2">
    <source>
        <dbReference type="EMBL" id="KAK4187674.1"/>
    </source>
</evidence>
<feature type="region of interest" description="Disordered" evidence="1">
    <location>
        <begin position="1"/>
        <end position="90"/>
    </location>
</feature>
<dbReference type="AlphaFoldDB" id="A0AAN7AIC0"/>
<keyword evidence="3" id="KW-1185">Reference proteome</keyword>
<organism evidence="2 3">
    <name type="scientific">Podospora australis</name>
    <dbReference type="NCBI Taxonomy" id="1536484"/>
    <lineage>
        <taxon>Eukaryota</taxon>
        <taxon>Fungi</taxon>
        <taxon>Dikarya</taxon>
        <taxon>Ascomycota</taxon>
        <taxon>Pezizomycotina</taxon>
        <taxon>Sordariomycetes</taxon>
        <taxon>Sordariomycetidae</taxon>
        <taxon>Sordariales</taxon>
        <taxon>Podosporaceae</taxon>
        <taxon>Podospora</taxon>
    </lineage>
</organism>
<gene>
    <name evidence="2" type="ORF">QBC35DRAFT_452091</name>
</gene>
<evidence type="ECO:0000256" key="1">
    <source>
        <dbReference type="SAM" id="MobiDB-lite"/>
    </source>
</evidence>
<comment type="caution">
    <text evidence="2">The sequence shown here is derived from an EMBL/GenBank/DDBJ whole genome shotgun (WGS) entry which is preliminary data.</text>
</comment>
<evidence type="ECO:0000313" key="3">
    <source>
        <dbReference type="Proteomes" id="UP001302126"/>
    </source>
</evidence>
<name>A0AAN7AIC0_9PEZI</name>
<feature type="compositionally biased region" description="Low complexity" evidence="1">
    <location>
        <begin position="1"/>
        <end position="12"/>
    </location>
</feature>
<dbReference type="EMBL" id="MU864399">
    <property type="protein sequence ID" value="KAK4187674.1"/>
    <property type="molecule type" value="Genomic_DNA"/>
</dbReference>
<sequence length="418" mass="46700">MSRQASESTCSSDSDDSGYWSEQDESDCSTYGDAEFTISASSTTSFHDRKEPPAVPPTTPILRGLDPDEVNSTDAFLTKDSVHLPPLYDSDTSIQLPESLASYDFDHLSDDSGYCSESVHGASPDSTREKTPLPPQSYSSYVPKGSPSPELSTSSTPEGLSDTPVTPTEPCEFSDFDHRWAAIPSSRLLARNIWDYQAYGPSEFLLEASLRVPREFIFPLAMPWSTDTEPEKEACWVEKTAREMMQGFLDTPNLSVDWCMKVLEWVSENWVVFPRVCFMGLEGDTYRYFTTGYMILVDYLECAVNTAMATISEQPSDGTPQGDEALLKVVRPWLEKVNSMMGQLWDSRRRVRKLAVVRLWEEVAARDAQKGQLGINAGIRLFKRARCSSAEDAPASPAKRLCRRLYCFRSSADSSDSE</sequence>